<feature type="repeat" description="ANK" evidence="3">
    <location>
        <begin position="352"/>
        <end position="384"/>
    </location>
</feature>
<feature type="repeat" description="ANK" evidence="3">
    <location>
        <begin position="197"/>
        <end position="229"/>
    </location>
</feature>
<organism evidence="4 5">
    <name type="scientific">Patiria miniata</name>
    <name type="common">Bat star</name>
    <name type="synonym">Asterina miniata</name>
    <dbReference type="NCBI Taxonomy" id="46514"/>
    <lineage>
        <taxon>Eukaryota</taxon>
        <taxon>Metazoa</taxon>
        <taxon>Echinodermata</taxon>
        <taxon>Eleutherozoa</taxon>
        <taxon>Asterozoa</taxon>
        <taxon>Asteroidea</taxon>
        <taxon>Valvatacea</taxon>
        <taxon>Valvatida</taxon>
        <taxon>Asterinidae</taxon>
        <taxon>Patiria</taxon>
    </lineage>
</organism>
<dbReference type="EnsemblMetazoa" id="XM_038222477.1">
    <property type="protein sequence ID" value="XP_038078405.1"/>
    <property type="gene ID" value="LOC119745846"/>
</dbReference>
<sequence>MSLPGDIETDSAMASPAVISSNKKNLQFDPKFRNLPGLGSGDRFDSHDSGIDSYRSVDSACFSTDSGRVESLLTSINEDESPISQQFDNLHISSSSEKESRTDCKLDTTVENDEAFVDGPTTEESISGGAVWLVQQEESAVFGENRCQFLNLTDDAYDQDQEGDTPLHLAIIHLDNSAEKFINLTNDPELLNIRNDLGQTPLHLSVLTRQPHICRALILAGAQVDFVDRNGDTPLHIACKLSEDGCIRALTEGISPLELQRGMVQHRAARVQQLPQNLELKNFEGFTCIHILGFLCDLEHLNYLVQLGANINAPDGKSGRTALHYAVEMGNLDLTHHLVNVLGANVDAMTYDLCTPLHLAVGRQLKAIVMLLVQSKADTDITNFEGYRPCDLSEDSQIIMYVNKYPEEDDMMYSDIRIQGQ</sequence>
<dbReference type="SUPFAM" id="SSF48403">
    <property type="entry name" value="Ankyrin repeat"/>
    <property type="match status" value="1"/>
</dbReference>
<dbReference type="Gene3D" id="1.25.40.20">
    <property type="entry name" value="Ankyrin repeat-containing domain"/>
    <property type="match status" value="1"/>
</dbReference>
<dbReference type="GeneID" id="119745846"/>
<dbReference type="InterPro" id="IPR002110">
    <property type="entry name" value="Ankyrin_rpt"/>
</dbReference>
<keyword evidence="5" id="KW-1185">Reference proteome</keyword>
<dbReference type="InterPro" id="IPR051070">
    <property type="entry name" value="NF-kappa-B_inhibitor"/>
</dbReference>
<dbReference type="GO" id="GO:0071356">
    <property type="term" value="P:cellular response to tumor necrosis factor"/>
    <property type="evidence" value="ECO:0007669"/>
    <property type="project" value="TreeGrafter"/>
</dbReference>
<dbReference type="SMART" id="SM00248">
    <property type="entry name" value="ANK"/>
    <property type="match status" value="6"/>
</dbReference>
<dbReference type="Proteomes" id="UP000887568">
    <property type="component" value="Unplaced"/>
</dbReference>
<evidence type="ECO:0000256" key="3">
    <source>
        <dbReference type="PROSITE-ProRule" id="PRU00023"/>
    </source>
</evidence>
<dbReference type="GO" id="GO:0051059">
    <property type="term" value="F:NF-kappaB binding"/>
    <property type="evidence" value="ECO:0007669"/>
    <property type="project" value="TreeGrafter"/>
</dbReference>
<evidence type="ECO:0000313" key="4">
    <source>
        <dbReference type="EnsemblMetazoa" id="XP_038078405.1"/>
    </source>
</evidence>
<dbReference type="RefSeq" id="XP_038078405.1">
    <property type="nucleotide sequence ID" value="XM_038222477.1"/>
</dbReference>
<dbReference type="GO" id="GO:0005829">
    <property type="term" value="C:cytosol"/>
    <property type="evidence" value="ECO:0007669"/>
    <property type="project" value="TreeGrafter"/>
</dbReference>
<name>A0A914BR13_PATMI</name>
<dbReference type="PANTHER" id="PTHR46680">
    <property type="entry name" value="NF-KAPPA-B INHIBITOR ALPHA"/>
    <property type="match status" value="1"/>
</dbReference>
<dbReference type="PROSITE" id="PS50088">
    <property type="entry name" value="ANK_REPEAT"/>
    <property type="match status" value="3"/>
</dbReference>
<dbReference type="AlphaFoldDB" id="A0A914BR13"/>
<protein>
    <submittedName>
        <fullName evidence="4">Uncharacterized protein</fullName>
    </submittedName>
</protein>
<keyword evidence="2 3" id="KW-0040">ANK repeat</keyword>
<dbReference type="Pfam" id="PF12796">
    <property type="entry name" value="Ank_2"/>
    <property type="match status" value="2"/>
</dbReference>
<dbReference type="OrthoDB" id="10254947at2759"/>
<accession>A0A914BR13</accession>
<dbReference type="PANTHER" id="PTHR46680:SF3">
    <property type="entry name" value="NF-KAPPA-B INHIBITOR CACTUS"/>
    <property type="match status" value="1"/>
</dbReference>
<dbReference type="OMA" id="HYAVEMG"/>
<dbReference type="InterPro" id="IPR036770">
    <property type="entry name" value="Ankyrin_rpt-contain_sf"/>
</dbReference>
<feature type="repeat" description="ANK" evidence="3">
    <location>
        <begin position="318"/>
        <end position="351"/>
    </location>
</feature>
<evidence type="ECO:0000313" key="5">
    <source>
        <dbReference type="Proteomes" id="UP000887568"/>
    </source>
</evidence>
<reference evidence="4" key="1">
    <citation type="submission" date="2022-11" db="UniProtKB">
        <authorList>
            <consortium name="EnsemblMetazoa"/>
        </authorList>
    </citation>
    <scope>IDENTIFICATION</scope>
</reference>
<evidence type="ECO:0000256" key="2">
    <source>
        <dbReference type="ARBA" id="ARBA00023043"/>
    </source>
</evidence>
<evidence type="ECO:0000256" key="1">
    <source>
        <dbReference type="ARBA" id="ARBA00022737"/>
    </source>
</evidence>
<proteinExistence type="predicted"/>
<dbReference type="PROSITE" id="PS50297">
    <property type="entry name" value="ANK_REP_REGION"/>
    <property type="match status" value="2"/>
</dbReference>
<keyword evidence="1" id="KW-0677">Repeat</keyword>